<dbReference type="PANTHER" id="PTHR24074">
    <property type="entry name" value="CO-CHAPERONE PROTEIN DJLA"/>
    <property type="match status" value="1"/>
</dbReference>
<feature type="compositionally biased region" description="Polar residues" evidence="1">
    <location>
        <begin position="397"/>
        <end position="441"/>
    </location>
</feature>
<gene>
    <name evidence="3" type="ORF">PAC_12234</name>
</gene>
<feature type="region of interest" description="Disordered" evidence="1">
    <location>
        <begin position="72"/>
        <end position="137"/>
    </location>
</feature>
<sequence length="1024" mass="112751">MVKADLSRDYYGDLELAPNADITEIKKQFKKLALIYHPDRNPGRETEVTAKFQKIQSAHEVLIDPTERAKYDANRIRGSSSSFRNSYTGTGGQASGVRGNPWANAGAGWAPPPKPPTARNRAQPPPPPSSGARRYDKFTPPQASAYQAAQEGPQARKAQYEAWENTRHQRGTEHGSGKTWTPPKPPPRRTPQSGREESNAQSYAAPPKPRPGFDEFRDPSSSHSRSQSTNPPPTRKGFMPGTSGGDEPPAPRGNYSTQRDKPSVAPEPPPRQPPQPTQRTATGRTDPLKKFRDPPTTTEPRVSTPYATHGGEKFNPFESAFPSAANINRSKSTRERGEVDKDTFPAFRAGSDTNLSSKNNSPQRARSFAARSTHAPRPSTSESVNLDSSSDEEIVMNKSTARASTRRSNGATPRTTKQATGSTTDSETKAPSKQSRIQQMRQWMKENPGQEPPPNGFGADGPPLRSGQPTPKANGEPSMYASPAPSTPCNRPTPTAFDKRHPSSYSVKLGTVSEDIPSDSRAPAYQNGSVQYPELSKAEMETPPSGVPTSPNSLNAFEEMQRSYVDRLLSNKRQASLGGSFETPNGEALKTEAGSQPHKSMNGDHKDNWTTYRDTTSEAGSPAKKFKTLKHLQATHAYDFSKCKSFWDHHTKMKEEANRRNSSFSFNLNGESFAQTQSPKTNGFSNSAENISTKFTPEDWDGKFEAGASYFQPDKVPSTPQRPRSQSNSRSRGRSPIKVQPPMFGQPPMPSRSEEQTPIESPGGTKFSAEAWKETFKPQTFMPPPMSHRTGPGARKKSLRTTMGGNAAVFDDSETSDEKPLFTGRKKSASPAKPSPVASPEPMDVDTPPIRNTVPQFTNGTNVNGNAEPFKRPAASASPVETELKVAFDDLKVKDIISTLDMPIPPLSPTPPVTEKDIPTRAAYDDYVQRYEKYMAAWDLFNKKFLVHMVARKNQNDALQAMRWTDDQGLQIYRDGLKADQAVMQRWAEHTSVHEAAAKCFVIMKERMQAGEAAEARRPRKKTH</sequence>
<dbReference type="AlphaFoldDB" id="A0A1L7XBJ3"/>
<dbReference type="InterPro" id="IPR050817">
    <property type="entry name" value="DjlA_DnaK_co-chaperone"/>
</dbReference>
<dbReference type="Proteomes" id="UP000184330">
    <property type="component" value="Unassembled WGS sequence"/>
</dbReference>
<evidence type="ECO:0000259" key="2">
    <source>
        <dbReference type="PROSITE" id="PS50076"/>
    </source>
</evidence>
<accession>A0A1L7XBJ3</accession>
<dbReference type="SMART" id="SM00271">
    <property type="entry name" value="DnaJ"/>
    <property type="match status" value="1"/>
</dbReference>
<dbReference type="InterPro" id="IPR001623">
    <property type="entry name" value="DnaJ_domain"/>
</dbReference>
<reference evidence="3 4" key="1">
    <citation type="submission" date="2016-03" db="EMBL/GenBank/DDBJ databases">
        <authorList>
            <person name="Ploux O."/>
        </authorList>
    </citation>
    <scope>NUCLEOTIDE SEQUENCE [LARGE SCALE GENOMIC DNA]</scope>
    <source>
        <strain evidence="3 4">UAMH 11012</strain>
    </source>
</reference>
<feature type="region of interest" description="Disordered" evidence="1">
    <location>
        <begin position="710"/>
        <end position="848"/>
    </location>
</feature>
<feature type="compositionally biased region" description="Basic and acidic residues" evidence="1">
    <location>
        <begin position="167"/>
        <end position="176"/>
    </location>
</feature>
<dbReference type="PRINTS" id="PR00625">
    <property type="entry name" value="JDOMAIN"/>
</dbReference>
<evidence type="ECO:0000313" key="3">
    <source>
        <dbReference type="EMBL" id="CZR62337.1"/>
    </source>
</evidence>
<dbReference type="EMBL" id="FJOG01000020">
    <property type="protein sequence ID" value="CZR62337.1"/>
    <property type="molecule type" value="Genomic_DNA"/>
</dbReference>
<protein>
    <recommendedName>
        <fullName evidence="2">J domain-containing protein</fullName>
    </recommendedName>
</protein>
<dbReference type="PROSITE" id="PS50076">
    <property type="entry name" value="DNAJ_2"/>
    <property type="match status" value="1"/>
</dbReference>
<dbReference type="InterPro" id="IPR036869">
    <property type="entry name" value="J_dom_sf"/>
</dbReference>
<dbReference type="OrthoDB" id="10250354at2759"/>
<dbReference type="CDD" id="cd06257">
    <property type="entry name" value="DnaJ"/>
    <property type="match status" value="1"/>
</dbReference>
<feature type="compositionally biased region" description="Polar residues" evidence="1">
    <location>
        <begin position="378"/>
        <end position="388"/>
    </location>
</feature>
<feature type="compositionally biased region" description="Polar residues" evidence="1">
    <location>
        <begin position="609"/>
        <end position="619"/>
    </location>
</feature>
<feature type="compositionally biased region" description="Basic and acidic residues" evidence="1">
    <location>
        <begin position="211"/>
        <end position="220"/>
    </location>
</feature>
<dbReference type="InterPro" id="IPR018253">
    <property type="entry name" value="DnaJ_domain_CS"/>
</dbReference>
<evidence type="ECO:0000256" key="1">
    <source>
        <dbReference type="SAM" id="MobiDB-lite"/>
    </source>
</evidence>
<evidence type="ECO:0000313" key="4">
    <source>
        <dbReference type="Proteomes" id="UP000184330"/>
    </source>
</evidence>
<dbReference type="PROSITE" id="PS00636">
    <property type="entry name" value="DNAJ_1"/>
    <property type="match status" value="1"/>
</dbReference>
<feature type="compositionally biased region" description="Low complexity" evidence="1">
    <location>
        <begin position="98"/>
        <end position="109"/>
    </location>
</feature>
<proteinExistence type="predicted"/>
<feature type="compositionally biased region" description="Basic and acidic residues" evidence="1">
    <location>
        <begin position="332"/>
        <end position="343"/>
    </location>
</feature>
<feature type="domain" description="J" evidence="2">
    <location>
        <begin position="9"/>
        <end position="75"/>
    </location>
</feature>
<feature type="compositionally biased region" description="Polar residues" evidence="1">
    <location>
        <begin position="351"/>
        <end position="364"/>
    </location>
</feature>
<dbReference type="STRING" id="576137.A0A1L7XBJ3"/>
<keyword evidence="4" id="KW-1185">Reference proteome</keyword>
<feature type="region of interest" description="Disordered" evidence="1">
    <location>
        <begin position="167"/>
        <end position="554"/>
    </location>
</feature>
<dbReference type="FunFam" id="1.10.287.110:FF:000096">
    <property type="entry name" value="DnaJ domain protein"/>
    <property type="match status" value="1"/>
</dbReference>
<feature type="compositionally biased region" description="Pro residues" evidence="1">
    <location>
        <begin position="265"/>
        <end position="276"/>
    </location>
</feature>
<dbReference type="Gene3D" id="1.10.287.110">
    <property type="entry name" value="DnaJ domain"/>
    <property type="match status" value="1"/>
</dbReference>
<name>A0A1L7XBJ3_9HELO</name>
<feature type="compositionally biased region" description="Polar residues" evidence="1">
    <location>
        <begin position="77"/>
        <end position="88"/>
    </location>
</feature>
<feature type="region of interest" description="Disordered" evidence="1">
    <location>
        <begin position="575"/>
        <end position="620"/>
    </location>
</feature>
<organism evidence="3 4">
    <name type="scientific">Phialocephala subalpina</name>
    <dbReference type="NCBI Taxonomy" id="576137"/>
    <lineage>
        <taxon>Eukaryota</taxon>
        <taxon>Fungi</taxon>
        <taxon>Dikarya</taxon>
        <taxon>Ascomycota</taxon>
        <taxon>Pezizomycotina</taxon>
        <taxon>Leotiomycetes</taxon>
        <taxon>Helotiales</taxon>
        <taxon>Mollisiaceae</taxon>
        <taxon>Phialocephala</taxon>
        <taxon>Phialocephala fortinii species complex</taxon>
    </lineage>
</organism>
<dbReference type="Pfam" id="PF00226">
    <property type="entry name" value="DnaJ"/>
    <property type="match status" value="1"/>
</dbReference>
<dbReference type="SUPFAM" id="SSF46565">
    <property type="entry name" value="Chaperone J-domain"/>
    <property type="match status" value="1"/>
</dbReference>
<feature type="compositionally biased region" description="Low complexity" evidence="1">
    <location>
        <begin position="717"/>
        <end position="736"/>
    </location>
</feature>